<evidence type="ECO:0000313" key="1">
    <source>
        <dbReference type="EMBL" id="MDG0863156.1"/>
    </source>
</evidence>
<reference evidence="1" key="1">
    <citation type="submission" date="2019-02" db="EMBL/GenBank/DDBJ databases">
        <title>Draft genome of the type strain Pelomonas aquatica CCUG 52575T.</title>
        <authorList>
            <person name="Gomila M."/>
            <person name="Lalucat J."/>
        </authorList>
    </citation>
    <scope>NUCLEOTIDE SEQUENCE</scope>
    <source>
        <strain evidence="1">CCUG 52575</strain>
    </source>
</reference>
<protein>
    <submittedName>
        <fullName evidence="1">Uncharacterized protein</fullName>
    </submittedName>
</protein>
<gene>
    <name evidence="1" type="ORF">EXJ73_11825</name>
</gene>
<dbReference type="AlphaFoldDB" id="A0A9X4R529"/>
<keyword evidence="2" id="KW-1185">Reference proteome</keyword>
<proteinExistence type="predicted"/>
<dbReference type="Proteomes" id="UP001152766">
    <property type="component" value="Unassembled WGS sequence"/>
</dbReference>
<name>A0A9X4R529_9BURK</name>
<organism evidence="1 2">
    <name type="scientific">Pelomonas aquatica</name>
    <dbReference type="NCBI Taxonomy" id="431058"/>
    <lineage>
        <taxon>Bacteria</taxon>
        <taxon>Pseudomonadati</taxon>
        <taxon>Pseudomonadota</taxon>
        <taxon>Betaproteobacteria</taxon>
        <taxon>Burkholderiales</taxon>
        <taxon>Sphaerotilaceae</taxon>
        <taxon>Roseateles</taxon>
    </lineage>
</organism>
<dbReference type="EMBL" id="SGUG01000015">
    <property type="protein sequence ID" value="MDG0863156.1"/>
    <property type="molecule type" value="Genomic_DNA"/>
</dbReference>
<dbReference type="RefSeq" id="WP_268152144.1">
    <property type="nucleotide sequence ID" value="NZ_JAPPUW010000014.1"/>
</dbReference>
<sequence length="91" mass="9746">MKRYHSHLGRDIVITGGSARDLLPGQFGVLAIDGGAGGWSVVHKGPDGDVVELNNEMHFELPEEALAFAKELIGLMTPEGDETAPRPISPR</sequence>
<comment type="caution">
    <text evidence="1">The sequence shown here is derived from an EMBL/GenBank/DDBJ whole genome shotgun (WGS) entry which is preliminary data.</text>
</comment>
<evidence type="ECO:0000313" key="2">
    <source>
        <dbReference type="Proteomes" id="UP001152766"/>
    </source>
</evidence>
<accession>A0A9X4R529</accession>